<keyword evidence="4" id="KW-1185">Reference proteome</keyword>
<evidence type="ECO:0000256" key="2">
    <source>
        <dbReference type="SAM" id="SignalP"/>
    </source>
</evidence>
<dbReference type="Proteomes" id="UP000193963">
    <property type="component" value="Unassembled WGS sequence"/>
</dbReference>
<dbReference type="AlphaFoldDB" id="A0A1X6Z359"/>
<feature type="chain" id="PRO_5013298888" evidence="2">
    <location>
        <begin position="42"/>
        <end position="127"/>
    </location>
</feature>
<accession>A0A1X6Z359</accession>
<evidence type="ECO:0000313" key="4">
    <source>
        <dbReference type="Proteomes" id="UP000193963"/>
    </source>
</evidence>
<reference evidence="3 4" key="1">
    <citation type="submission" date="2017-03" db="EMBL/GenBank/DDBJ databases">
        <authorList>
            <person name="Afonso C.L."/>
            <person name="Miller P.J."/>
            <person name="Scott M.A."/>
            <person name="Spackman E."/>
            <person name="Goraichik I."/>
            <person name="Dimitrov K.M."/>
            <person name="Suarez D.L."/>
            <person name="Swayne D.E."/>
        </authorList>
    </citation>
    <scope>NUCLEOTIDE SEQUENCE [LARGE SCALE GENOMIC DNA]</scope>
    <source>
        <strain evidence="3 4">CECT 7751</strain>
    </source>
</reference>
<sequence length="127" mass="13524">MRHSPTCLRREPGRRPRKRPPLHGLVALLCLLPMLSPAAVAAQTATSSTRACAPRDVVVDRLAEGYGETRKSIGLSANNAVIEVFASDDSGTWTITATSPQGITCLIASGQAFERLNEALPVDDQDA</sequence>
<organism evidence="3 4">
    <name type="scientific">Pseudooceanicola marinus</name>
    <dbReference type="NCBI Taxonomy" id="396013"/>
    <lineage>
        <taxon>Bacteria</taxon>
        <taxon>Pseudomonadati</taxon>
        <taxon>Pseudomonadota</taxon>
        <taxon>Alphaproteobacteria</taxon>
        <taxon>Rhodobacterales</taxon>
        <taxon>Paracoccaceae</taxon>
        <taxon>Pseudooceanicola</taxon>
    </lineage>
</organism>
<evidence type="ECO:0000313" key="3">
    <source>
        <dbReference type="EMBL" id="SLN38814.1"/>
    </source>
</evidence>
<proteinExistence type="predicted"/>
<feature type="region of interest" description="Disordered" evidence="1">
    <location>
        <begin position="1"/>
        <end position="20"/>
    </location>
</feature>
<name>A0A1X6Z359_9RHOB</name>
<protein>
    <submittedName>
        <fullName evidence="3">Uncharacterized protein</fullName>
    </submittedName>
</protein>
<dbReference type="EMBL" id="FWFN01000003">
    <property type="protein sequence ID" value="SLN38814.1"/>
    <property type="molecule type" value="Genomic_DNA"/>
</dbReference>
<evidence type="ECO:0000256" key="1">
    <source>
        <dbReference type="SAM" id="MobiDB-lite"/>
    </source>
</evidence>
<keyword evidence="2" id="KW-0732">Signal</keyword>
<gene>
    <name evidence="3" type="ORF">PSM7751_01753</name>
</gene>
<feature type="signal peptide" evidence="2">
    <location>
        <begin position="1"/>
        <end position="41"/>
    </location>
</feature>